<name>A0A8H8P8J2_9AGAM</name>
<feature type="compositionally biased region" description="Low complexity" evidence="2">
    <location>
        <begin position="160"/>
        <end position="171"/>
    </location>
</feature>
<dbReference type="CDD" id="cd23799">
    <property type="entry name" value="UBCc_UBE2J"/>
    <property type="match status" value="1"/>
</dbReference>
<organism evidence="5 6">
    <name type="scientific">Rhizoctonia solani</name>
    <dbReference type="NCBI Taxonomy" id="456999"/>
    <lineage>
        <taxon>Eukaryota</taxon>
        <taxon>Fungi</taxon>
        <taxon>Dikarya</taxon>
        <taxon>Basidiomycota</taxon>
        <taxon>Agaricomycotina</taxon>
        <taxon>Agaricomycetes</taxon>
        <taxon>Cantharellales</taxon>
        <taxon>Ceratobasidiaceae</taxon>
        <taxon>Rhizoctonia</taxon>
    </lineage>
</organism>
<sequence length="292" mass="31359">MATRSSHNKNNAAVKRILQEAKELMNDPSHEYSAGPLEVSNASSALETDSLVGCAISSQNDIFEWHATLRGAPDTEFEGGLYHCRILLPAEYPFRPPSIMVLTPNGSFTNYHEELWQPAWGVRTAIIGLQGFFPHKGEAAVGVGALEYPIPERKRLAALSGTASSDSGPSSENKEDESNNEPVEENGTQNEQAEQTLAPPEITTTNSSSTESTVRPTNLTPTVTTPQVPTPTEAQRPVPAATPAPNPGLSDLQPTPTRTTAPRPSPKPPLLLDLAIVSLVSIFIAILARRIL</sequence>
<keyword evidence="1" id="KW-0833">Ubl conjugation pathway</keyword>
<dbReference type="PROSITE" id="PS50127">
    <property type="entry name" value="UBC_2"/>
    <property type="match status" value="1"/>
</dbReference>
<evidence type="ECO:0000313" key="5">
    <source>
        <dbReference type="EMBL" id="QRW27526.1"/>
    </source>
</evidence>
<feature type="transmembrane region" description="Helical" evidence="3">
    <location>
        <begin position="270"/>
        <end position="288"/>
    </location>
</feature>
<evidence type="ECO:0000256" key="1">
    <source>
        <dbReference type="ARBA" id="ARBA00022786"/>
    </source>
</evidence>
<dbReference type="SMART" id="SM00212">
    <property type="entry name" value="UBCc"/>
    <property type="match status" value="1"/>
</dbReference>
<evidence type="ECO:0000256" key="3">
    <source>
        <dbReference type="SAM" id="Phobius"/>
    </source>
</evidence>
<keyword evidence="3" id="KW-0812">Transmembrane</keyword>
<protein>
    <submittedName>
        <fullName evidence="5">Ubiquitin-conjugating enzyme</fullName>
    </submittedName>
</protein>
<proteinExistence type="predicted"/>
<dbReference type="AlphaFoldDB" id="A0A8H8P8J2"/>
<keyword evidence="3" id="KW-0472">Membrane</keyword>
<dbReference type="InterPro" id="IPR000608">
    <property type="entry name" value="UBC"/>
</dbReference>
<dbReference type="SUPFAM" id="SSF54495">
    <property type="entry name" value="UBC-like"/>
    <property type="match status" value="1"/>
</dbReference>
<feature type="compositionally biased region" description="Low complexity" evidence="2">
    <location>
        <begin position="252"/>
        <end position="262"/>
    </location>
</feature>
<dbReference type="Pfam" id="PF00179">
    <property type="entry name" value="UQ_con"/>
    <property type="match status" value="1"/>
</dbReference>
<evidence type="ECO:0000313" key="6">
    <source>
        <dbReference type="Proteomes" id="UP000650533"/>
    </source>
</evidence>
<feature type="compositionally biased region" description="Polar residues" evidence="2">
    <location>
        <begin position="186"/>
        <end position="195"/>
    </location>
</feature>
<dbReference type="Gene3D" id="3.10.110.10">
    <property type="entry name" value="Ubiquitin Conjugating Enzyme"/>
    <property type="match status" value="1"/>
</dbReference>
<gene>
    <name evidence="5" type="ORF">RhiXN_02121</name>
</gene>
<dbReference type="PANTHER" id="PTHR24067">
    <property type="entry name" value="UBIQUITIN-CONJUGATING ENZYME E2"/>
    <property type="match status" value="1"/>
</dbReference>
<dbReference type="KEGG" id="rsx:RhiXN_02121"/>
<dbReference type="InterPro" id="IPR050113">
    <property type="entry name" value="Ub_conjugating_enzyme"/>
</dbReference>
<dbReference type="Proteomes" id="UP000650533">
    <property type="component" value="Chromosome 16"/>
</dbReference>
<feature type="compositionally biased region" description="Low complexity" evidence="2">
    <location>
        <begin position="203"/>
        <end position="232"/>
    </location>
</feature>
<accession>A0A8H8P8J2</accession>
<dbReference type="InterPro" id="IPR016135">
    <property type="entry name" value="UBQ-conjugating_enzyme/RWD"/>
</dbReference>
<reference evidence="5" key="1">
    <citation type="submission" date="2020-05" db="EMBL/GenBank/DDBJ databases">
        <title>Evolutionary and genomic comparisons of hybrid uninucleate and nonhybrid Rhizoctonia fungi.</title>
        <authorList>
            <person name="Li C."/>
            <person name="Chen X."/>
        </authorList>
    </citation>
    <scope>NUCLEOTIDE SEQUENCE</scope>
    <source>
        <strain evidence="5">AG-1 IA</strain>
    </source>
</reference>
<dbReference type="EMBL" id="CP059673">
    <property type="protein sequence ID" value="QRW27526.1"/>
    <property type="molecule type" value="Genomic_DNA"/>
</dbReference>
<dbReference type="GeneID" id="67024403"/>
<dbReference type="RefSeq" id="XP_043187763.1">
    <property type="nucleotide sequence ID" value="XM_043321940.1"/>
</dbReference>
<evidence type="ECO:0000259" key="4">
    <source>
        <dbReference type="PROSITE" id="PS50127"/>
    </source>
</evidence>
<feature type="domain" description="UBC core" evidence="4">
    <location>
        <begin position="12"/>
        <end position="206"/>
    </location>
</feature>
<feature type="region of interest" description="Disordered" evidence="2">
    <location>
        <begin position="159"/>
        <end position="268"/>
    </location>
</feature>
<evidence type="ECO:0000256" key="2">
    <source>
        <dbReference type="SAM" id="MobiDB-lite"/>
    </source>
</evidence>
<keyword evidence="3" id="KW-1133">Transmembrane helix</keyword>